<dbReference type="PANTHER" id="PTHR22835">
    <property type="entry name" value="ZINC FINGER FYVE DOMAIN CONTAINING PROTEIN"/>
    <property type="match status" value="1"/>
</dbReference>
<dbReference type="Proteomes" id="UP001497516">
    <property type="component" value="Chromosome 4"/>
</dbReference>
<dbReference type="Gene3D" id="3.40.50.1110">
    <property type="entry name" value="SGNH hydrolase"/>
    <property type="match status" value="1"/>
</dbReference>
<feature type="chain" id="PRO_5043740948" evidence="2">
    <location>
        <begin position="22"/>
        <end position="93"/>
    </location>
</feature>
<protein>
    <submittedName>
        <fullName evidence="3">Uncharacterized protein</fullName>
    </submittedName>
</protein>
<evidence type="ECO:0000256" key="1">
    <source>
        <dbReference type="ARBA" id="ARBA00008668"/>
    </source>
</evidence>
<evidence type="ECO:0000256" key="2">
    <source>
        <dbReference type="SAM" id="SignalP"/>
    </source>
</evidence>
<accession>A0AAV2EHG8</accession>
<name>A0AAV2EHG8_9ROSI</name>
<dbReference type="AlphaFoldDB" id="A0AAV2EHG8"/>
<dbReference type="InterPro" id="IPR036514">
    <property type="entry name" value="SGNH_hydro_sf"/>
</dbReference>
<comment type="similarity">
    <text evidence="1">Belongs to the 'GDSL' lipolytic enzyme family.</text>
</comment>
<dbReference type="PANTHER" id="PTHR22835:SF517">
    <property type="entry name" value="GDSL-LIKE LIPASE_ACYLHYDROLASE FAMILY PROTEIN, EXPRESSED"/>
    <property type="match status" value="1"/>
</dbReference>
<organism evidence="3 4">
    <name type="scientific">Linum trigynum</name>
    <dbReference type="NCBI Taxonomy" id="586398"/>
    <lineage>
        <taxon>Eukaryota</taxon>
        <taxon>Viridiplantae</taxon>
        <taxon>Streptophyta</taxon>
        <taxon>Embryophyta</taxon>
        <taxon>Tracheophyta</taxon>
        <taxon>Spermatophyta</taxon>
        <taxon>Magnoliopsida</taxon>
        <taxon>eudicotyledons</taxon>
        <taxon>Gunneridae</taxon>
        <taxon>Pentapetalae</taxon>
        <taxon>rosids</taxon>
        <taxon>fabids</taxon>
        <taxon>Malpighiales</taxon>
        <taxon>Linaceae</taxon>
        <taxon>Linum</taxon>
    </lineage>
</organism>
<evidence type="ECO:0000313" key="4">
    <source>
        <dbReference type="Proteomes" id="UP001497516"/>
    </source>
</evidence>
<keyword evidence="4" id="KW-1185">Reference proteome</keyword>
<evidence type="ECO:0000313" key="3">
    <source>
        <dbReference type="EMBL" id="CAL1385395.1"/>
    </source>
</evidence>
<feature type="signal peptide" evidence="2">
    <location>
        <begin position="1"/>
        <end position="21"/>
    </location>
</feature>
<gene>
    <name evidence="3" type="ORF">LTRI10_LOCUS26538</name>
</gene>
<proteinExistence type="inferred from homology"/>
<dbReference type="EMBL" id="OZ034817">
    <property type="protein sequence ID" value="CAL1385395.1"/>
    <property type="molecule type" value="Genomic_DNA"/>
</dbReference>
<sequence length="93" mass="9825">MSPSVSSFHLTSVLIPFLLLAPHFPPQLLKGCGFSALYNLSDSLSDTGNALVHFDFGGNGKYPYGVTVGKPTDGRFSDGLLLIDRIAESAGLP</sequence>
<reference evidence="3 4" key="1">
    <citation type="submission" date="2024-04" db="EMBL/GenBank/DDBJ databases">
        <authorList>
            <person name="Fracassetti M."/>
        </authorList>
    </citation>
    <scope>NUCLEOTIDE SEQUENCE [LARGE SCALE GENOMIC DNA]</scope>
</reference>
<keyword evidence="2" id="KW-0732">Signal</keyword>